<evidence type="ECO:0000313" key="1">
    <source>
        <dbReference type="EMBL" id="MDL5033212.1"/>
    </source>
</evidence>
<accession>A0ABT7LK22</accession>
<sequence length="261" mass="28423">MLGAVLAAEAHAACSRPMQVPLAPVGLSVLLPPQGQPTGVYPELLRQVGESEGCVFTMSTVPRARQELMFERGQADLLVPASRTPRRDEFGEFVPLIQSRAMVITLNAERPLPTTLKALVQATELRVVLVRGFDFGDAYQAAVKELTRQGRLRLEADTVSVARVLDGGGADVTVMAPSILVSALHADERVSHLLGRLRLGAVDELGWNDSGIYLSRAALNEGDRRHLQDSLDKAARSGLVWKLFRQFYPAGAMDGSLRPRY</sequence>
<dbReference type="RefSeq" id="WP_285983304.1">
    <property type="nucleotide sequence ID" value="NZ_JASVDS010000004.1"/>
</dbReference>
<dbReference type="Proteomes" id="UP001238603">
    <property type="component" value="Unassembled WGS sequence"/>
</dbReference>
<name>A0ABT7LK22_9BURK</name>
<gene>
    <name evidence="1" type="ORF">QRD43_14955</name>
</gene>
<protein>
    <submittedName>
        <fullName evidence="1">Transporter substrate-binding domain-containing protein</fullName>
    </submittedName>
</protein>
<dbReference type="Gene3D" id="3.40.190.10">
    <property type="entry name" value="Periplasmic binding protein-like II"/>
    <property type="match status" value="2"/>
</dbReference>
<dbReference type="SUPFAM" id="SSF53850">
    <property type="entry name" value="Periplasmic binding protein-like II"/>
    <property type="match status" value="1"/>
</dbReference>
<proteinExistence type="predicted"/>
<evidence type="ECO:0000313" key="2">
    <source>
        <dbReference type="Proteomes" id="UP001238603"/>
    </source>
</evidence>
<reference evidence="1 2" key="1">
    <citation type="submission" date="2023-06" db="EMBL/GenBank/DDBJ databases">
        <title>Pelomonas sp. APW6 16S ribosomal RNA gene genome sequencing and assembly.</title>
        <authorList>
            <person name="Woo H."/>
        </authorList>
    </citation>
    <scope>NUCLEOTIDE SEQUENCE [LARGE SCALE GENOMIC DNA]</scope>
    <source>
        <strain evidence="1 2">APW6</strain>
    </source>
</reference>
<organism evidence="1 2">
    <name type="scientific">Roseateles subflavus</name>
    <dbReference type="NCBI Taxonomy" id="3053353"/>
    <lineage>
        <taxon>Bacteria</taxon>
        <taxon>Pseudomonadati</taxon>
        <taxon>Pseudomonadota</taxon>
        <taxon>Betaproteobacteria</taxon>
        <taxon>Burkholderiales</taxon>
        <taxon>Sphaerotilaceae</taxon>
        <taxon>Roseateles</taxon>
    </lineage>
</organism>
<keyword evidence="2" id="KW-1185">Reference proteome</keyword>
<comment type="caution">
    <text evidence="1">The sequence shown here is derived from an EMBL/GenBank/DDBJ whole genome shotgun (WGS) entry which is preliminary data.</text>
</comment>
<dbReference type="EMBL" id="JASVDS010000004">
    <property type="protein sequence ID" value="MDL5033212.1"/>
    <property type="molecule type" value="Genomic_DNA"/>
</dbReference>